<evidence type="ECO:0000313" key="5">
    <source>
        <dbReference type="Proteomes" id="UP000276899"/>
    </source>
</evidence>
<evidence type="ECO:0000259" key="3">
    <source>
        <dbReference type="PROSITE" id="PS50977"/>
    </source>
</evidence>
<dbReference type="PANTHER" id="PTHR30055:SF146">
    <property type="entry name" value="HTH-TYPE TRANSCRIPTIONAL DUAL REGULATOR CECR"/>
    <property type="match status" value="1"/>
</dbReference>
<dbReference type="InterPro" id="IPR041484">
    <property type="entry name" value="TetR_C_25"/>
</dbReference>
<reference evidence="4 5" key="1">
    <citation type="submission" date="2018-12" db="EMBL/GenBank/DDBJ databases">
        <authorList>
            <consortium name="Pathogen Informatics"/>
        </authorList>
    </citation>
    <scope>NUCLEOTIDE SEQUENCE [LARGE SCALE GENOMIC DNA]</scope>
    <source>
        <strain evidence="4 5">NCTC11923</strain>
    </source>
</reference>
<dbReference type="GO" id="GO:0000976">
    <property type="term" value="F:transcription cis-regulatory region binding"/>
    <property type="evidence" value="ECO:0007669"/>
    <property type="project" value="TreeGrafter"/>
</dbReference>
<gene>
    <name evidence="4" type="ORF">NCTC11923_00411</name>
</gene>
<name>A0A3S4SN32_9ACTO</name>
<feature type="DNA-binding region" description="H-T-H motif" evidence="2">
    <location>
        <begin position="31"/>
        <end position="50"/>
    </location>
</feature>
<dbReference type="Pfam" id="PF00440">
    <property type="entry name" value="TetR_N"/>
    <property type="match status" value="1"/>
</dbReference>
<dbReference type="EMBL" id="LR134363">
    <property type="protein sequence ID" value="VEG73799.1"/>
    <property type="molecule type" value="Genomic_DNA"/>
</dbReference>
<dbReference type="Gene3D" id="1.10.357.10">
    <property type="entry name" value="Tetracycline Repressor, domain 2"/>
    <property type="match status" value="1"/>
</dbReference>
<evidence type="ECO:0000313" key="4">
    <source>
        <dbReference type="EMBL" id="VEG73799.1"/>
    </source>
</evidence>
<dbReference type="GO" id="GO:0003700">
    <property type="term" value="F:DNA-binding transcription factor activity"/>
    <property type="evidence" value="ECO:0007669"/>
    <property type="project" value="TreeGrafter"/>
</dbReference>
<keyword evidence="1 2" id="KW-0238">DNA-binding</keyword>
<dbReference type="PROSITE" id="PS50977">
    <property type="entry name" value="HTH_TETR_2"/>
    <property type="match status" value="1"/>
</dbReference>
<dbReference type="InterPro" id="IPR009057">
    <property type="entry name" value="Homeodomain-like_sf"/>
</dbReference>
<keyword evidence="5" id="KW-1185">Reference proteome</keyword>
<sequence>MRTVPPLGLTAASRILNAAMLRFAKEGFGAGLRAIAADAGVTAGLITHHFGSKEGLRQACDAEVLRLTVEVKTNSSALGGPVDLLSQMARTEQYVPATAYAMRALSDGGPLAKQLLDSFVADAVEYMAQAVDDGYISATTDEEARSRYLMYSGFGALLLFARYEASDPTDIEAVTHEFMERYGPVTAELYTQPLFTDTQAFAAYLQAASNSAPRKEDS</sequence>
<dbReference type="RefSeq" id="WP_126412069.1">
    <property type="nucleotide sequence ID" value="NZ_CBCRWE010000046.1"/>
</dbReference>
<organism evidence="4 5">
    <name type="scientific">Actinomyces slackii</name>
    <dbReference type="NCBI Taxonomy" id="52774"/>
    <lineage>
        <taxon>Bacteria</taxon>
        <taxon>Bacillati</taxon>
        <taxon>Actinomycetota</taxon>
        <taxon>Actinomycetes</taxon>
        <taxon>Actinomycetales</taxon>
        <taxon>Actinomycetaceae</taxon>
        <taxon>Actinomyces</taxon>
    </lineage>
</organism>
<dbReference type="PRINTS" id="PR00455">
    <property type="entry name" value="HTHTETR"/>
</dbReference>
<proteinExistence type="predicted"/>
<dbReference type="InterPro" id="IPR001647">
    <property type="entry name" value="HTH_TetR"/>
</dbReference>
<feature type="domain" description="HTH tetR-type" evidence="3">
    <location>
        <begin position="9"/>
        <end position="68"/>
    </location>
</feature>
<dbReference type="Pfam" id="PF17933">
    <property type="entry name" value="TetR_C_25"/>
    <property type="match status" value="1"/>
</dbReference>
<evidence type="ECO:0000256" key="2">
    <source>
        <dbReference type="PROSITE-ProRule" id="PRU00335"/>
    </source>
</evidence>
<evidence type="ECO:0000256" key="1">
    <source>
        <dbReference type="ARBA" id="ARBA00023125"/>
    </source>
</evidence>
<accession>A0A3S4SN32</accession>
<dbReference type="KEGG" id="asla:NCTC11923_00411"/>
<dbReference type="SUPFAM" id="SSF46689">
    <property type="entry name" value="Homeodomain-like"/>
    <property type="match status" value="1"/>
</dbReference>
<dbReference type="InterPro" id="IPR050109">
    <property type="entry name" value="HTH-type_TetR-like_transc_reg"/>
</dbReference>
<dbReference type="Proteomes" id="UP000276899">
    <property type="component" value="Chromosome"/>
</dbReference>
<dbReference type="STRING" id="1278298.GCA_000428685_02429"/>
<dbReference type="PANTHER" id="PTHR30055">
    <property type="entry name" value="HTH-TYPE TRANSCRIPTIONAL REGULATOR RUTR"/>
    <property type="match status" value="1"/>
</dbReference>
<dbReference type="AlphaFoldDB" id="A0A3S4SN32"/>
<protein>
    <submittedName>
        <fullName evidence="4">Putative DNA-binding transcriptional regulator</fullName>
    </submittedName>
</protein>